<dbReference type="SUPFAM" id="SSF52172">
    <property type="entry name" value="CheY-like"/>
    <property type="match status" value="1"/>
</dbReference>
<dbReference type="PROSITE" id="PS50110">
    <property type="entry name" value="RESPONSE_REGULATORY"/>
    <property type="match status" value="1"/>
</dbReference>
<keyword evidence="5" id="KW-1185">Reference proteome</keyword>
<evidence type="ECO:0000256" key="2">
    <source>
        <dbReference type="PROSITE-ProRule" id="PRU00169"/>
    </source>
</evidence>
<accession>A0A9W6FS78</accession>
<feature type="modified residue" description="4-aspartylphosphate" evidence="2">
    <location>
        <position position="31"/>
    </location>
</feature>
<sequence length="107" mass="11630">MSNGYQVLTFESAESLLQSSLSWDKVCLLLDIRLPTLSGLELYAHLASTGVNCPVIFMTAHDDLQWMERAEEAGAVAFLRKPFGEQSLLSAITLACSRKKGTDAPPG</sequence>
<evidence type="ECO:0000313" key="5">
    <source>
        <dbReference type="Proteomes" id="UP001144372"/>
    </source>
</evidence>
<evidence type="ECO:0000259" key="3">
    <source>
        <dbReference type="PROSITE" id="PS50110"/>
    </source>
</evidence>
<protein>
    <recommendedName>
        <fullName evidence="3">Response regulatory domain-containing protein</fullName>
    </recommendedName>
</protein>
<dbReference type="InterPro" id="IPR001789">
    <property type="entry name" value="Sig_transdc_resp-reg_receiver"/>
</dbReference>
<dbReference type="AlphaFoldDB" id="A0A9W6FS78"/>
<reference evidence="4" key="1">
    <citation type="submission" date="2022-12" db="EMBL/GenBank/DDBJ databases">
        <title>Reference genome sequencing for broad-spectrum identification of bacterial and archaeal isolates by mass spectrometry.</title>
        <authorList>
            <person name="Sekiguchi Y."/>
            <person name="Tourlousse D.M."/>
        </authorList>
    </citation>
    <scope>NUCLEOTIDE SEQUENCE</scope>
    <source>
        <strain evidence="4">ASRB1</strain>
    </source>
</reference>
<proteinExistence type="predicted"/>
<dbReference type="InterPro" id="IPR050595">
    <property type="entry name" value="Bact_response_regulator"/>
</dbReference>
<dbReference type="PANTHER" id="PTHR44591:SF25">
    <property type="entry name" value="CHEMOTAXIS TWO-COMPONENT RESPONSE REGULATOR"/>
    <property type="match status" value="1"/>
</dbReference>
<dbReference type="EMBL" id="BSDR01000001">
    <property type="protein sequence ID" value="GLI33754.1"/>
    <property type="molecule type" value="Genomic_DNA"/>
</dbReference>
<comment type="caution">
    <text evidence="4">The sequence shown here is derived from an EMBL/GenBank/DDBJ whole genome shotgun (WGS) entry which is preliminary data.</text>
</comment>
<keyword evidence="1 2" id="KW-0597">Phosphoprotein</keyword>
<dbReference type="Proteomes" id="UP001144372">
    <property type="component" value="Unassembled WGS sequence"/>
</dbReference>
<organism evidence="4 5">
    <name type="scientific">Desulforhabdus amnigena</name>
    <dbReference type="NCBI Taxonomy" id="40218"/>
    <lineage>
        <taxon>Bacteria</taxon>
        <taxon>Pseudomonadati</taxon>
        <taxon>Thermodesulfobacteriota</taxon>
        <taxon>Syntrophobacteria</taxon>
        <taxon>Syntrophobacterales</taxon>
        <taxon>Syntrophobacteraceae</taxon>
        <taxon>Desulforhabdus</taxon>
    </lineage>
</organism>
<dbReference type="SMART" id="SM00448">
    <property type="entry name" value="REC"/>
    <property type="match status" value="1"/>
</dbReference>
<dbReference type="Gene3D" id="3.40.50.2300">
    <property type="match status" value="1"/>
</dbReference>
<evidence type="ECO:0000256" key="1">
    <source>
        <dbReference type="ARBA" id="ARBA00022553"/>
    </source>
</evidence>
<dbReference type="Pfam" id="PF00072">
    <property type="entry name" value="Response_reg"/>
    <property type="match status" value="1"/>
</dbReference>
<gene>
    <name evidence="4" type="ORF">DAMNIGENAA_11870</name>
</gene>
<dbReference type="PANTHER" id="PTHR44591">
    <property type="entry name" value="STRESS RESPONSE REGULATOR PROTEIN 1"/>
    <property type="match status" value="1"/>
</dbReference>
<feature type="domain" description="Response regulatory" evidence="3">
    <location>
        <begin position="1"/>
        <end position="96"/>
    </location>
</feature>
<dbReference type="GO" id="GO:0000160">
    <property type="term" value="P:phosphorelay signal transduction system"/>
    <property type="evidence" value="ECO:0007669"/>
    <property type="project" value="InterPro"/>
</dbReference>
<name>A0A9W6FS78_9BACT</name>
<dbReference type="InterPro" id="IPR011006">
    <property type="entry name" value="CheY-like_superfamily"/>
</dbReference>
<evidence type="ECO:0000313" key="4">
    <source>
        <dbReference type="EMBL" id="GLI33754.1"/>
    </source>
</evidence>